<dbReference type="InterPro" id="IPR029052">
    <property type="entry name" value="Metallo-depent_PP-like"/>
</dbReference>
<dbReference type="GO" id="GO:0009166">
    <property type="term" value="P:nucleotide catabolic process"/>
    <property type="evidence" value="ECO:0007669"/>
    <property type="project" value="InterPro"/>
</dbReference>
<dbReference type="InterPro" id="IPR036907">
    <property type="entry name" value="5'-Nucleotdase_C_sf"/>
</dbReference>
<evidence type="ECO:0000313" key="5">
    <source>
        <dbReference type="EMBL" id="TFF66565.1"/>
    </source>
</evidence>
<organism evidence="5 6">
    <name type="scientific">Helcococcus ovis</name>
    <dbReference type="NCBI Taxonomy" id="72026"/>
    <lineage>
        <taxon>Bacteria</taxon>
        <taxon>Bacillati</taxon>
        <taxon>Bacillota</taxon>
        <taxon>Tissierellia</taxon>
        <taxon>Tissierellales</taxon>
        <taxon>Peptoniphilaceae</taxon>
        <taxon>Helcococcus</taxon>
    </lineage>
</organism>
<dbReference type="SUPFAM" id="SSF55816">
    <property type="entry name" value="5'-nucleotidase (syn. UDP-sugar hydrolase), C-terminal domain"/>
    <property type="match status" value="1"/>
</dbReference>
<evidence type="ECO:0000259" key="4">
    <source>
        <dbReference type="Pfam" id="PF02872"/>
    </source>
</evidence>
<keyword evidence="6" id="KW-1185">Reference proteome</keyword>
<proteinExistence type="inferred from homology"/>
<keyword evidence="2" id="KW-0378">Hydrolase</keyword>
<evidence type="ECO:0000256" key="2">
    <source>
        <dbReference type="RuleBase" id="RU362119"/>
    </source>
</evidence>
<dbReference type="GO" id="GO:0008253">
    <property type="term" value="F:5'-nucleotidase activity"/>
    <property type="evidence" value="ECO:0007669"/>
    <property type="project" value="TreeGrafter"/>
</dbReference>
<dbReference type="Gene3D" id="3.60.21.10">
    <property type="match status" value="1"/>
</dbReference>
<dbReference type="Gene3D" id="3.90.780.10">
    <property type="entry name" value="5'-Nucleotidase, C-terminal domain"/>
    <property type="match status" value="1"/>
</dbReference>
<dbReference type="SUPFAM" id="SSF56300">
    <property type="entry name" value="Metallo-dependent phosphatases"/>
    <property type="match status" value="1"/>
</dbReference>
<feature type="domain" description="Calcineurin-like phosphoesterase" evidence="3">
    <location>
        <begin position="4"/>
        <end position="201"/>
    </location>
</feature>
<gene>
    <name evidence="5" type="ORF">EQF91_03695</name>
</gene>
<reference evidence="5 6" key="1">
    <citation type="submission" date="2019-01" db="EMBL/GenBank/DDBJ databases">
        <title>Draft Genome Sequences of Helcococcus ovis Strains Isolated from the Uterus and Vagina of Dairy Cows with Metritis.</title>
        <authorList>
            <person name="Cunha F."/>
            <person name="Jeon S.J."/>
            <person name="Kutzer P."/>
            <person name="Galvao K.N."/>
        </authorList>
    </citation>
    <scope>NUCLEOTIDE SEQUENCE [LARGE SCALE GENOMIC DNA]</scope>
    <source>
        <strain evidence="5 6">KG-37</strain>
    </source>
</reference>
<dbReference type="GO" id="GO:0008768">
    <property type="term" value="F:UDP-sugar diphosphatase activity"/>
    <property type="evidence" value="ECO:0007669"/>
    <property type="project" value="TreeGrafter"/>
</dbReference>
<keyword evidence="1" id="KW-0732">Signal</keyword>
<feature type="domain" description="5'-Nucleotidase C-terminal" evidence="4">
    <location>
        <begin position="274"/>
        <end position="409"/>
    </location>
</feature>
<dbReference type="PRINTS" id="PR01607">
    <property type="entry name" value="APYRASEFAMLY"/>
</dbReference>
<keyword evidence="2" id="KW-0547">Nucleotide-binding</keyword>
<accession>A0A4R9C3F6</accession>
<dbReference type="GO" id="GO:0000166">
    <property type="term" value="F:nucleotide binding"/>
    <property type="evidence" value="ECO:0007669"/>
    <property type="project" value="UniProtKB-KW"/>
</dbReference>
<protein>
    <submittedName>
        <fullName evidence="5">Bifunctional metallophosphatase/5'-nucleotidase</fullName>
    </submittedName>
</protein>
<dbReference type="Pfam" id="PF02872">
    <property type="entry name" value="5_nucleotid_C"/>
    <property type="match status" value="1"/>
</dbReference>
<dbReference type="GO" id="GO:0030288">
    <property type="term" value="C:outer membrane-bounded periplasmic space"/>
    <property type="evidence" value="ECO:0007669"/>
    <property type="project" value="TreeGrafter"/>
</dbReference>
<dbReference type="RefSeq" id="WP_134711165.1">
    <property type="nucleotide sequence ID" value="NZ_CP119081.1"/>
</dbReference>
<comment type="caution">
    <text evidence="5">The sequence shown here is derived from an EMBL/GenBank/DDBJ whole genome shotgun (WGS) entry which is preliminary data.</text>
</comment>
<evidence type="ECO:0000313" key="6">
    <source>
        <dbReference type="Proteomes" id="UP000297454"/>
    </source>
</evidence>
<evidence type="ECO:0000256" key="1">
    <source>
        <dbReference type="ARBA" id="ARBA00022729"/>
    </source>
</evidence>
<dbReference type="PANTHER" id="PTHR11575">
    <property type="entry name" value="5'-NUCLEOTIDASE-RELATED"/>
    <property type="match status" value="1"/>
</dbReference>
<dbReference type="InterPro" id="IPR006179">
    <property type="entry name" value="5_nucleotidase/apyrase"/>
</dbReference>
<comment type="similarity">
    <text evidence="2">Belongs to the 5'-nucleotidase family.</text>
</comment>
<dbReference type="AlphaFoldDB" id="A0A4R9C3F6"/>
<dbReference type="InterPro" id="IPR008334">
    <property type="entry name" value="5'-Nucleotdase_C"/>
</dbReference>
<dbReference type="EMBL" id="SCFR01000009">
    <property type="protein sequence ID" value="TFF66565.1"/>
    <property type="molecule type" value="Genomic_DNA"/>
</dbReference>
<evidence type="ECO:0000259" key="3">
    <source>
        <dbReference type="Pfam" id="PF00149"/>
    </source>
</evidence>
<name>A0A4R9C3F6_9FIRM</name>
<dbReference type="PANTHER" id="PTHR11575:SF23">
    <property type="entry name" value="5-NUCLEOTIDASE FAMILY PROTEIN"/>
    <property type="match status" value="1"/>
</dbReference>
<sequence>MIINFYHTNDIHSNYSFLRKVHKFMMENKTENDIYLDGGDYCDLMSVVVDSDKGESALDLLMECKLDLMGIGNNEIDLEFDSLSKLVNKYPMICSNLTDANDKDIPGLKKSEILEKFGKKFLILSSAPYFDDKGEHGKYNKFFELGNLKTQDSIKSLKNELNKYKGKYDYIIYLSHSGHIVDDMILKEIPEMDFIFGAHTHIIKNEGNYSMSGRGEALGKISLDISGNKIKLIENKQIYLDEIENEKFDKLLGKKIKHAENIMSKELLLNSELKFNPFEENELINFICDALMKYKKADLAIMHNGIAENDLVRPVSKKSLLKIFPSKLNPTIFHVKGINIKEAVKQSFDKKFITQSGKGAGFRGSVLGTLGFSKNVKVQKNPFNIFINNELIDDEKYYKVISDDYMQRGTWYKTICASDADSKFYKYFIRDLVKIYLTDEELFNSSKIKRIY</sequence>
<dbReference type="Proteomes" id="UP000297454">
    <property type="component" value="Unassembled WGS sequence"/>
</dbReference>
<dbReference type="GeneID" id="97031203"/>
<dbReference type="OrthoDB" id="9800780at2"/>
<dbReference type="InterPro" id="IPR004843">
    <property type="entry name" value="Calcineurin-like_PHP"/>
</dbReference>
<dbReference type="Pfam" id="PF00149">
    <property type="entry name" value="Metallophos"/>
    <property type="match status" value="1"/>
</dbReference>